<feature type="domain" description="Bacterial transcriptional activator" evidence="8">
    <location>
        <begin position="92"/>
        <end position="231"/>
    </location>
</feature>
<dbReference type="Pfam" id="PF13424">
    <property type="entry name" value="TPR_12"/>
    <property type="match status" value="1"/>
</dbReference>
<dbReference type="Pfam" id="PF13374">
    <property type="entry name" value="TPR_10"/>
    <property type="match status" value="1"/>
</dbReference>
<dbReference type="Pfam" id="PF00486">
    <property type="entry name" value="Trans_reg_C"/>
    <property type="match status" value="1"/>
</dbReference>
<feature type="compositionally biased region" description="Polar residues" evidence="6">
    <location>
        <begin position="927"/>
        <end position="936"/>
    </location>
</feature>
<dbReference type="CDD" id="cd15831">
    <property type="entry name" value="BTAD"/>
    <property type="match status" value="1"/>
</dbReference>
<accession>A0A3N4ZIT8</accession>
<dbReference type="InterPro" id="IPR001867">
    <property type="entry name" value="OmpR/PhoB-type_DNA-bd"/>
</dbReference>
<dbReference type="GO" id="GO:0000160">
    <property type="term" value="P:phosphorelay signal transduction system"/>
    <property type="evidence" value="ECO:0007669"/>
    <property type="project" value="InterPro"/>
</dbReference>
<dbReference type="GO" id="GO:0003677">
    <property type="term" value="F:DNA binding"/>
    <property type="evidence" value="ECO:0007669"/>
    <property type="project" value="UniProtKB-KW"/>
</dbReference>
<dbReference type="InterPro" id="IPR016032">
    <property type="entry name" value="Sig_transdc_resp-reg_C-effctor"/>
</dbReference>
<evidence type="ECO:0000256" key="1">
    <source>
        <dbReference type="ARBA" id="ARBA00005820"/>
    </source>
</evidence>
<comment type="similarity">
    <text evidence="1">Belongs to the AfsR/DnrI/RedD regulatory family.</text>
</comment>
<gene>
    <name evidence="9" type="ORF">EDD34_1412</name>
</gene>
<evidence type="ECO:0000313" key="10">
    <source>
        <dbReference type="Proteomes" id="UP000280501"/>
    </source>
</evidence>
<dbReference type="InterPro" id="IPR011990">
    <property type="entry name" value="TPR-like_helical_dom_sf"/>
</dbReference>
<dbReference type="SUPFAM" id="SSF46894">
    <property type="entry name" value="C-terminal effector domain of the bipartite response regulators"/>
    <property type="match status" value="1"/>
</dbReference>
<name>A0A3N4ZIT8_9MICO</name>
<dbReference type="PANTHER" id="PTHR35807">
    <property type="entry name" value="TRANSCRIPTIONAL REGULATOR REDD-RELATED"/>
    <property type="match status" value="1"/>
</dbReference>
<keyword evidence="3 9" id="KW-0238">DNA-binding</keyword>
<dbReference type="SMART" id="SM00028">
    <property type="entry name" value="TPR"/>
    <property type="match status" value="4"/>
</dbReference>
<dbReference type="RefSeq" id="WP_123813922.1">
    <property type="nucleotide sequence ID" value="NZ_RKQZ01000001.1"/>
</dbReference>
<dbReference type="SUPFAM" id="SSF52540">
    <property type="entry name" value="P-loop containing nucleoside triphosphate hydrolases"/>
    <property type="match status" value="1"/>
</dbReference>
<dbReference type="InterPro" id="IPR005158">
    <property type="entry name" value="BTAD"/>
</dbReference>
<proteinExistence type="inferred from homology"/>
<dbReference type="PANTHER" id="PTHR35807:SF1">
    <property type="entry name" value="TRANSCRIPTIONAL REGULATOR REDD"/>
    <property type="match status" value="1"/>
</dbReference>
<dbReference type="Gene3D" id="3.40.50.300">
    <property type="entry name" value="P-loop containing nucleotide triphosphate hydrolases"/>
    <property type="match status" value="1"/>
</dbReference>
<dbReference type="InterPro" id="IPR036388">
    <property type="entry name" value="WH-like_DNA-bd_sf"/>
</dbReference>
<evidence type="ECO:0000256" key="3">
    <source>
        <dbReference type="ARBA" id="ARBA00023125"/>
    </source>
</evidence>
<dbReference type="PRINTS" id="PR00364">
    <property type="entry name" value="DISEASERSIST"/>
</dbReference>
<dbReference type="PROSITE" id="PS50005">
    <property type="entry name" value="TPR"/>
    <property type="match status" value="1"/>
</dbReference>
<sequence length="945" mass="102277">MVEFAVLGSIRIGGVAVTGRMQRTLLAVLLSRAPAPVSVSELSEHLWPGARHDRAAQRLHLHVHRLRQLLGDPGRLSRVDDGYRLRVRPGELDAERFDALIRQAEGSPEKCVELVDAALALWRGAPFGGLDSPALTDAAARLTERRLFATELRYAAELRRGRHAAVVAELTDAVARHPLRERPAELLMTALYRSGRRAEALAVYRRTRRALVDELGVEPGDGLRLLERQVLAGEPIASDRPVPEPARPFRPTPAQLPHDMGAFTGRSRELAELESVAGPAVVVISGTAGVGKTWLAVHWGHRAQNRFPDGQLHVDLRGYGPDDAVSPHDALAGFLRSLGVEGSDVPTATDERAALFRTVLADRRVLVLIDNARSVDQVRPLLPGGRSSFTVVTSRDELTGLVVREGARRLRLDRMPAREAVASFRRMAGAAADADPDAVATVVERCARLPLALRIAAEQMSCRPGLDVTRLAAELGEDDRLDALDLDEPHVAVRSVFSWSYTNADPPAARLFRLYGLHPGRDLSPPAMAALAGTDVPATRRVIGSLVRTGMVEQGPDGRLSPHDLMREYARERAFADEPPRDRDEALRRLRRWYLHTAVAARRAVNPGAGSIEPEGPPPSQVPAFADRGAGLRWFEVERPNLVAMVRHAAGTEPDIAWQLAGALLAYFYLGKHWDDWLATHHLGLAAARGCDDPLGSARMLNGLGVAYSDLGRHHEAVAAHEEADTLHVVAEDPSGMAWNLNNLGVVYDEMDRFAEALDRYERALGLFTALGDGRGRGLVLCNIGDLHLRTGNSGRAAELIRQALRVQEQAGDLEGQRFALRGLGDLDRGAGRLAEARESYGRALGISRELGDRACTVELLERLAWAEDALGNHDVAAVHADEAAGIAAALAPSVLLRTGDLVPERGAPGGLALPYVCPPVRRANGPSRTPATTTAVGHRDSIAG</sequence>
<reference evidence="9 10" key="1">
    <citation type="submission" date="2018-11" db="EMBL/GenBank/DDBJ databases">
        <title>Sequencing the genomes of 1000 actinobacteria strains.</title>
        <authorList>
            <person name="Klenk H.-P."/>
        </authorList>
    </citation>
    <scope>NUCLEOTIDE SEQUENCE [LARGE SCALE GENOMIC DNA]</scope>
    <source>
        <strain evidence="9 10">DSM 15700</strain>
    </source>
</reference>
<feature type="domain" description="OmpR/PhoB-type" evidence="7">
    <location>
        <begin position="14"/>
        <end position="85"/>
    </location>
</feature>
<dbReference type="Proteomes" id="UP000280501">
    <property type="component" value="Unassembled WGS sequence"/>
</dbReference>
<evidence type="ECO:0000256" key="4">
    <source>
        <dbReference type="ARBA" id="ARBA00023163"/>
    </source>
</evidence>
<dbReference type="GO" id="GO:0043531">
    <property type="term" value="F:ADP binding"/>
    <property type="evidence" value="ECO:0007669"/>
    <property type="project" value="InterPro"/>
</dbReference>
<dbReference type="OrthoDB" id="3691954at2"/>
<dbReference type="SMART" id="SM00862">
    <property type="entry name" value="Trans_reg_C"/>
    <property type="match status" value="1"/>
</dbReference>
<dbReference type="Gene3D" id="1.25.40.10">
    <property type="entry name" value="Tetratricopeptide repeat domain"/>
    <property type="match status" value="2"/>
</dbReference>
<evidence type="ECO:0000256" key="2">
    <source>
        <dbReference type="ARBA" id="ARBA00023015"/>
    </source>
</evidence>
<feature type="repeat" description="TPR" evidence="5">
    <location>
        <begin position="738"/>
        <end position="771"/>
    </location>
</feature>
<evidence type="ECO:0000313" key="9">
    <source>
        <dbReference type="EMBL" id="RPF20805.1"/>
    </source>
</evidence>
<feature type="region of interest" description="Disordered" evidence="6">
    <location>
        <begin position="237"/>
        <end position="257"/>
    </location>
</feature>
<dbReference type="InterPro" id="IPR027417">
    <property type="entry name" value="P-loop_NTPase"/>
</dbReference>
<comment type="caution">
    <text evidence="9">The sequence shown here is derived from an EMBL/GenBank/DDBJ whole genome shotgun (WGS) entry which is preliminary data.</text>
</comment>
<dbReference type="Pfam" id="PF03704">
    <property type="entry name" value="BTAD"/>
    <property type="match status" value="1"/>
</dbReference>
<protein>
    <submittedName>
        <fullName evidence="9">DNA-binding SARP family transcriptional activator</fullName>
    </submittedName>
</protein>
<evidence type="ECO:0000256" key="6">
    <source>
        <dbReference type="SAM" id="MobiDB-lite"/>
    </source>
</evidence>
<dbReference type="GO" id="GO:0006355">
    <property type="term" value="P:regulation of DNA-templated transcription"/>
    <property type="evidence" value="ECO:0007669"/>
    <property type="project" value="InterPro"/>
</dbReference>
<dbReference type="Gene3D" id="1.10.10.10">
    <property type="entry name" value="Winged helix-like DNA-binding domain superfamily/Winged helix DNA-binding domain"/>
    <property type="match status" value="1"/>
</dbReference>
<dbReference type="EMBL" id="RKQZ01000001">
    <property type="protein sequence ID" value="RPF20805.1"/>
    <property type="molecule type" value="Genomic_DNA"/>
</dbReference>
<dbReference type="InterPro" id="IPR051677">
    <property type="entry name" value="AfsR-DnrI-RedD_regulator"/>
</dbReference>
<keyword evidence="10" id="KW-1185">Reference proteome</keyword>
<keyword evidence="4" id="KW-0804">Transcription</keyword>
<dbReference type="SMART" id="SM01043">
    <property type="entry name" value="BTAD"/>
    <property type="match status" value="1"/>
</dbReference>
<feature type="region of interest" description="Disordered" evidence="6">
    <location>
        <begin position="924"/>
        <end position="945"/>
    </location>
</feature>
<organism evidence="9 10">
    <name type="scientific">Myceligenerans xiligouense</name>
    <dbReference type="NCBI Taxonomy" id="253184"/>
    <lineage>
        <taxon>Bacteria</taxon>
        <taxon>Bacillati</taxon>
        <taxon>Actinomycetota</taxon>
        <taxon>Actinomycetes</taxon>
        <taxon>Micrococcales</taxon>
        <taxon>Promicromonosporaceae</taxon>
        <taxon>Myceligenerans</taxon>
    </lineage>
</organism>
<dbReference type="SUPFAM" id="SSF48452">
    <property type="entry name" value="TPR-like"/>
    <property type="match status" value="2"/>
</dbReference>
<keyword evidence="5" id="KW-0802">TPR repeat</keyword>
<evidence type="ECO:0000259" key="8">
    <source>
        <dbReference type="SMART" id="SM01043"/>
    </source>
</evidence>
<dbReference type="InterPro" id="IPR019734">
    <property type="entry name" value="TPR_rpt"/>
</dbReference>
<evidence type="ECO:0000256" key="5">
    <source>
        <dbReference type="PROSITE-ProRule" id="PRU00339"/>
    </source>
</evidence>
<dbReference type="AlphaFoldDB" id="A0A3N4ZIT8"/>
<keyword evidence="2" id="KW-0805">Transcription regulation</keyword>
<evidence type="ECO:0000259" key="7">
    <source>
        <dbReference type="SMART" id="SM00862"/>
    </source>
</evidence>